<feature type="binding site" evidence="11">
    <location>
        <begin position="289"/>
        <end position="291"/>
    </location>
    <ligand>
        <name>ATP</name>
        <dbReference type="ChEBI" id="CHEBI:30616"/>
    </ligand>
</feature>
<feature type="binding site" evidence="11 13">
    <location>
        <position position="240"/>
    </location>
    <ligand>
        <name>ATP</name>
        <dbReference type="ChEBI" id="CHEBI:30616"/>
    </ligand>
</feature>
<dbReference type="GO" id="GO:1902115">
    <property type="term" value="P:regulation of organelle assembly"/>
    <property type="evidence" value="ECO:0007669"/>
    <property type="project" value="UniProtKB-ARBA"/>
</dbReference>
<evidence type="ECO:0000256" key="8">
    <source>
        <dbReference type="ARBA" id="ARBA00047899"/>
    </source>
</evidence>
<dbReference type="Gene3D" id="3.30.200.20">
    <property type="entry name" value="Phosphorylase Kinase, domain 1"/>
    <property type="match status" value="1"/>
</dbReference>
<reference evidence="17 18" key="1">
    <citation type="submission" date="2020-11" db="EMBL/GenBank/DDBJ databases">
        <title>Kefir isolates.</title>
        <authorList>
            <person name="Marcisauskas S."/>
            <person name="Kim Y."/>
            <person name="Blasche S."/>
        </authorList>
    </citation>
    <scope>NUCLEOTIDE SEQUENCE [LARGE SCALE GENOMIC DNA]</scope>
    <source>
        <strain evidence="17 18">KR</strain>
    </source>
</reference>
<dbReference type="EC" id="2.7.11.1" evidence="1 14"/>
<sequence length="525" mass="56405">MASRLAPLRPSSAAIPQSARASTTTASSSNINRQPSFKLATAKPGTSSSTTTATGGAGGAGGGPARTSTINATTTTAAGQVAAGQVLRGPPTNATTTTTTTTTSSSSSGLQSKYQGGATISRAGTTAPTSSSSNLRVPAPPAASSSSSSARSHGQVHDENDIGRYDGGFERDAAARKSSVVGTEAAKLLALDSSAAGSHRPTVPFSLSSFEIGRPLGKGKFGRVYMARTKTEPHYIVALKCLHKEELVKNKVEKQVRREIEIQSHLAHPNILRLHGYFHDEKRIFLILEFAGRGELYKQLSKVGRFNEKRSSRYIAQMADALGYLHAKHVMHRDIKPENILIGINGELKIGDFGWSVHAPSNRRNTLCGTLDYLPPEMVENREHTDKVDLWALGVLTYEFLVGAPPFEDLSGHEGEPPSFFFPFLSDRPDSVSGAPIPLDREDDSFISTYKKIVRVQYTIPSHVSPEAQDLIRKLLRYKPEDRLPLAEVAKHPWIKKYEKRHSAGSGPPPPPPPGRSSSSATVAA</sequence>
<evidence type="ECO:0000256" key="15">
    <source>
        <dbReference type="SAM" id="MobiDB-lite"/>
    </source>
</evidence>
<dbReference type="InterPro" id="IPR017441">
    <property type="entry name" value="Protein_kinase_ATP_BS"/>
</dbReference>
<evidence type="ECO:0000256" key="5">
    <source>
        <dbReference type="ARBA" id="ARBA00022741"/>
    </source>
</evidence>
<evidence type="ECO:0000256" key="12">
    <source>
        <dbReference type="PIRSR" id="PIRSR630616-3"/>
    </source>
</evidence>
<feature type="compositionally biased region" description="Low complexity" evidence="15">
    <location>
        <begin position="65"/>
        <end position="86"/>
    </location>
</feature>
<evidence type="ECO:0000256" key="4">
    <source>
        <dbReference type="ARBA" id="ARBA00022679"/>
    </source>
</evidence>
<dbReference type="InterPro" id="IPR011009">
    <property type="entry name" value="Kinase-like_dom_sf"/>
</dbReference>
<dbReference type="GO" id="GO:0000776">
    <property type="term" value="C:kinetochore"/>
    <property type="evidence" value="ECO:0007669"/>
    <property type="project" value="UniProtKB-ARBA"/>
</dbReference>
<comment type="similarity">
    <text evidence="14">Belongs to the protein kinase superfamily. Ser/Thr protein kinase family. Aurora subfamily.</text>
</comment>
<protein>
    <recommendedName>
        <fullName evidence="2 14">Aurora kinase</fullName>
        <ecNumber evidence="1 14">2.7.11.1</ecNumber>
    </recommendedName>
</protein>
<dbReference type="FunFam" id="3.30.200.20:FF:000042">
    <property type="entry name" value="Aurora kinase A"/>
    <property type="match status" value="1"/>
</dbReference>
<evidence type="ECO:0000256" key="14">
    <source>
        <dbReference type="RuleBase" id="RU367134"/>
    </source>
</evidence>
<feature type="compositionally biased region" description="Low complexity" evidence="15">
    <location>
        <begin position="18"/>
        <end position="29"/>
    </location>
</feature>
<keyword evidence="3 14" id="KW-0723">Serine/threonine-protein kinase</keyword>
<dbReference type="GO" id="GO:0045143">
    <property type="term" value="P:homologous chromosome segregation"/>
    <property type="evidence" value="ECO:0007669"/>
    <property type="project" value="UniProtKB-ARBA"/>
</dbReference>
<dbReference type="FunFam" id="1.10.510.10:FF:000235">
    <property type="entry name" value="Serine/threonine-protein kinase ark1"/>
    <property type="match status" value="1"/>
</dbReference>
<feature type="compositionally biased region" description="Low complexity" evidence="15">
    <location>
        <begin position="95"/>
        <end position="108"/>
    </location>
</feature>
<dbReference type="Proteomes" id="UP000777482">
    <property type="component" value="Unassembled WGS sequence"/>
</dbReference>
<feature type="binding site" evidence="11">
    <location>
        <position position="220"/>
    </location>
    <ligand>
        <name>ATP</name>
        <dbReference type="ChEBI" id="CHEBI:30616"/>
    </ligand>
</feature>
<evidence type="ECO:0000256" key="11">
    <source>
        <dbReference type="PIRSR" id="PIRSR630616-2"/>
    </source>
</evidence>
<dbReference type="SUPFAM" id="SSF56112">
    <property type="entry name" value="Protein kinase-like (PK-like)"/>
    <property type="match status" value="1"/>
</dbReference>
<dbReference type="GO" id="GO:0032465">
    <property type="term" value="P:regulation of cytokinesis"/>
    <property type="evidence" value="ECO:0007669"/>
    <property type="project" value="UniProtKB-ARBA"/>
</dbReference>
<evidence type="ECO:0000256" key="6">
    <source>
        <dbReference type="ARBA" id="ARBA00022777"/>
    </source>
</evidence>
<dbReference type="GO" id="GO:0051233">
    <property type="term" value="C:spindle midzone"/>
    <property type="evidence" value="ECO:0007669"/>
    <property type="project" value="UniProtKB-ARBA"/>
</dbReference>
<accession>A0A9P7B2G9</accession>
<dbReference type="GO" id="GO:0000819">
    <property type="term" value="P:sister chromatid segregation"/>
    <property type="evidence" value="ECO:0007669"/>
    <property type="project" value="UniProtKB-ARBA"/>
</dbReference>
<feature type="binding site" evidence="11">
    <location>
        <begin position="338"/>
        <end position="339"/>
    </location>
    <ligand>
        <name>ATP</name>
        <dbReference type="ChEBI" id="CHEBI:30616"/>
    </ligand>
</feature>
<feature type="active site" description="Proton acceptor" evidence="10">
    <location>
        <position position="334"/>
    </location>
</feature>
<dbReference type="PROSITE" id="PS50011">
    <property type="entry name" value="PROTEIN_KINASE_DOM"/>
    <property type="match status" value="1"/>
</dbReference>
<feature type="compositionally biased region" description="Basic and acidic residues" evidence="15">
    <location>
        <begin position="155"/>
        <end position="167"/>
    </location>
</feature>
<evidence type="ECO:0000256" key="9">
    <source>
        <dbReference type="ARBA" id="ARBA00048679"/>
    </source>
</evidence>
<keyword evidence="5 11" id="KW-0547">Nucleotide-binding</keyword>
<evidence type="ECO:0000256" key="3">
    <source>
        <dbReference type="ARBA" id="ARBA00022527"/>
    </source>
</evidence>
<dbReference type="InterPro" id="IPR000719">
    <property type="entry name" value="Prot_kinase_dom"/>
</dbReference>
<feature type="compositionally biased region" description="Low complexity" evidence="15">
    <location>
        <begin position="40"/>
        <end position="54"/>
    </location>
</feature>
<feature type="domain" description="Protein kinase" evidence="16">
    <location>
        <begin position="210"/>
        <end position="495"/>
    </location>
</feature>
<comment type="catalytic activity">
    <reaction evidence="8 14">
        <text>L-threonyl-[protein] + ATP = O-phospho-L-threonyl-[protein] + ADP + H(+)</text>
        <dbReference type="Rhea" id="RHEA:46608"/>
        <dbReference type="Rhea" id="RHEA-COMP:11060"/>
        <dbReference type="Rhea" id="RHEA-COMP:11605"/>
        <dbReference type="ChEBI" id="CHEBI:15378"/>
        <dbReference type="ChEBI" id="CHEBI:30013"/>
        <dbReference type="ChEBI" id="CHEBI:30616"/>
        <dbReference type="ChEBI" id="CHEBI:61977"/>
        <dbReference type="ChEBI" id="CHEBI:456216"/>
        <dbReference type="EC" id="2.7.11.1"/>
    </reaction>
</comment>
<evidence type="ECO:0000259" key="16">
    <source>
        <dbReference type="PROSITE" id="PS50011"/>
    </source>
</evidence>
<dbReference type="GO" id="GO:0008608">
    <property type="term" value="P:attachment of spindle microtubules to kinetochore"/>
    <property type="evidence" value="ECO:0007669"/>
    <property type="project" value="UniProtKB-ARBA"/>
</dbReference>
<comment type="caution">
    <text evidence="17">The sequence shown here is derived from an EMBL/GenBank/DDBJ whole genome shotgun (WGS) entry which is preliminary data.</text>
</comment>
<comment type="catalytic activity">
    <reaction evidence="9 14">
        <text>L-seryl-[protein] + ATP = O-phospho-L-seryl-[protein] + ADP + H(+)</text>
        <dbReference type="Rhea" id="RHEA:17989"/>
        <dbReference type="Rhea" id="RHEA-COMP:9863"/>
        <dbReference type="Rhea" id="RHEA-COMP:11604"/>
        <dbReference type="ChEBI" id="CHEBI:15378"/>
        <dbReference type="ChEBI" id="CHEBI:29999"/>
        <dbReference type="ChEBI" id="CHEBI:30616"/>
        <dbReference type="ChEBI" id="CHEBI:83421"/>
        <dbReference type="ChEBI" id="CHEBI:456216"/>
        <dbReference type="EC" id="2.7.11.1"/>
    </reaction>
</comment>
<dbReference type="GO" id="GO:0005524">
    <property type="term" value="F:ATP binding"/>
    <property type="evidence" value="ECO:0007669"/>
    <property type="project" value="UniProtKB-UniRule"/>
</dbReference>
<organism evidence="17 18">
    <name type="scientific">Rhodotorula mucilaginosa</name>
    <name type="common">Yeast</name>
    <name type="synonym">Rhodotorula rubra</name>
    <dbReference type="NCBI Taxonomy" id="5537"/>
    <lineage>
        <taxon>Eukaryota</taxon>
        <taxon>Fungi</taxon>
        <taxon>Dikarya</taxon>
        <taxon>Basidiomycota</taxon>
        <taxon>Pucciniomycotina</taxon>
        <taxon>Microbotryomycetes</taxon>
        <taxon>Sporidiobolales</taxon>
        <taxon>Sporidiobolaceae</taxon>
        <taxon>Rhodotorula</taxon>
    </lineage>
</organism>
<feature type="compositionally biased region" description="Low complexity" evidence="15">
    <location>
        <begin position="516"/>
        <end position="525"/>
    </location>
</feature>
<feature type="compositionally biased region" description="Polar residues" evidence="15">
    <location>
        <begin position="122"/>
        <end position="135"/>
    </location>
</feature>
<dbReference type="Gene3D" id="1.10.510.10">
    <property type="entry name" value="Transferase(Phosphotransferase) domain 1"/>
    <property type="match status" value="1"/>
</dbReference>
<dbReference type="SMART" id="SM00220">
    <property type="entry name" value="S_TKc"/>
    <property type="match status" value="1"/>
</dbReference>
<gene>
    <name evidence="17" type="primary">IPL1</name>
    <name evidence="17" type="ORF">C6P46_001366</name>
</gene>
<feature type="region of interest" description="Disordered" evidence="15">
    <location>
        <begin position="1"/>
        <end position="167"/>
    </location>
</feature>
<dbReference type="GO" id="GO:0044779">
    <property type="term" value="P:meiotic spindle checkpoint signaling"/>
    <property type="evidence" value="ECO:0007669"/>
    <property type="project" value="UniProtKB-ARBA"/>
</dbReference>
<dbReference type="InterPro" id="IPR008271">
    <property type="entry name" value="Ser/Thr_kinase_AS"/>
</dbReference>
<dbReference type="GO" id="GO:0004674">
    <property type="term" value="F:protein serine/threonine kinase activity"/>
    <property type="evidence" value="ECO:0007669"/>
    <property type="project" value="UniProtKB-KW"/>
</dbReference>
<name>A0A9P7B2G9_RHOMI</name>
<dbReference type="PROSITE" id="PS00108">
    <property type="entry name" value="PROTEIN_KINASE_ST"/>
    <property type="match status" value="1"/>
</dbReference>
<dbReference type="GO" id="GO:0090266">
    <property type="term" value="P:regulation of mitotic cell cycle spindle assembly checkpoint"/>
    <property type="evidence" value="ECO:0007669"/>
    <property type="project" value="UniProtKB-ARBA"/>
</dbReference>
<proteinExistence type="inferred from homology"/>
<dbReference type="CDD" id="cd14007">
    <property type="entry name" value="STKc_Aurora"/>
    <property type="match status" value="1"/>
</dbReference>
<evidence type="ECO:0000313" key="18">
    <source>
        <dbReference type="Proteomes" id="UP000777482"/>
    </source>
</evidence>
<feature type="binding site" evidence="11">
    <location>
        <position position="352"/>
    </location>
    <ligand>
        <name>ATP</name>
        <dbReference type="ChEBI" id="CHEBI:30616"/>
    </ligand>
</feature>
<dbReference type="GO" id="GO:0032133">
    <property type="term" value="C:chromosome passenger complex"/>
    <property type="evidence" value="ECO:0007669"/>
    <property type="project" value="UniProtKB-ARBA"/>
</dbReference>
<dbReference type="InterPro" id="IPR030616">
    <property type="entry name" value="Aur-like"/>
</dbReference>
<feature type="cross-link" description="Glycyl lysine isopeptide (Lys-Gly) (interchain with G-Cter in SUMO2)" evidence="12">
    <location>
        <position position="336"/>
    </location>
</feature>
<evidence type="ECO:0000256" key="7">
    <source>
        <dbReference type="ARBA" id="ARBA00022840"/>
    </source>
</evidence>
<dbReference type="PANTHER" id="PTHR24350">
    <property type="entry name" value="SERINE/THREONINE-PROTEIN KINASE IAL-RELATED"/>
    <property type="match status" value="1"/>
</dbReference>
<dbReference type="AlphaFoldDB" id="A0A9P7B2G9"/>
<feature type="compositionally biased region" description="Gly residues" evidence="15">
    <location>
        <begin position="55"/>
        <end position="64"/>
    </location>
</feature>
<evidence type="ECO:0000256" key="2">
    <source>
        <dbReference type="ARBA" id="ARBA00021157"/>
    </source>
</evidence>
<keyword evidence="6 14" id="KW-0418">Kinase</keyword>
<dbReference type="GO" id="GO:0072479">
    <property type="term" value="P:response to mitotic cell cycle spindle assembly checkpoint signaling"/>
    <property type="evidence" value="ECO:0007669"/>
    <property type="project" value="UniProtKB-ARBA"/>
</dbReference>
<evidence type="ECO:0000256" key="1">
    <source>
        <dbReference type="ARBA" id="ARBA00012513"/>
    </source>
</evidence>
<dbReference type="PROSITE" id="PS00107">
    <property type="entry name" value="PROTEIN_KINASE_ATP"/>
    <property type="match status" value="1"/>
</dbReference>
<keyword evidence="7 11" id="KW-0067">ATP-binding</keyword>
<dbReference type="Pfam" id="PF00069">
    <property type="entry name" value="Pkinase"/>
    <property type="match status" value="1"/>
</dbReference>
<dbReference type="EMBL" id="PUHQ01000136">
    <property type="protein sequence ID" value="KAG0654866.1"/>
    <property type="molecule type" value="Genomic_DNA"/>
</dbReference>
<dbReference type="OrthoDB" id="377346at2759"/>
<keyword evidence="4 14" id="KW-0808">Transferase</keyword>
<feature type="region of interest" description="Disordered" evidence="15">
    <location>
        <begin position="498"/>
        <end position="525"/>
    </location>
</feature>
<keyword evidence="18" id="KW-1185">Reference proteome</keyword>
<evidence type="ECO:0000256" key="13">
    <source>
        <dbReference type="PROSITE-ProRule" id="PRU10141"/>
    </source>
</evidence>
<evidence type="ECO:0000313" key="17">
    <source>
        <dbReference type="EMBL" id="KAG0654866.1"/>
    </source>
</evidence>
<evidence type="ECO:0000256" key="10">
    <source>
        <dbReference type="PIRSR" id="PIRSR630616-1"/>
    </source>
</evidence>